<name>A0ABS3W1R0_MICEH</name>
<dbReference type="EMBL" id="WVUH01000537">
    <property type="protein sequence ID" value="MBO4210628.1"/>
    <property type="molecule type" value="Genomic_DNA"/>
</dbReference>
<proteinExistence type="predicted"/>
<evidence type="ECO:0000259" key="1">
    <source>
        <dbReference type="Pfam" id="PF08241"/>
    </source>
</evidence>
<keyword evidence="2" id="KW-0808">Transferase</keyword>
<dbReference type="InterPro" id="IPR013216">
    <property type="entry name" value="Methyltransf_11"/>
</dbReference>
<organism evidence="2 3">
    <name type="scientific">Micromonospora echinofusca</name>
    <dbReference type="NCBI Taxonomy" id="47858"/>
    <lineage>
        <taxon>Bacteria</taxon>
        <taxon>Bacillati</taxon>
        <taxon>Actinomycetota</taxon>
        <taxon>Actinomycetes</taxon>
        <taxon>Micromonosporales</taxon>
        <taxon>Micromonosporaceae</taxon>
        <taxon>Micromonospora</taxon>
    </lineage>
</organism>
<reference evidence="2 3" key="1">
    <citation type="submission" date="2019-12" db="EMBL/GenBank/DDBJ databases">
        <title>Whole genome sequencing of endophytic Actinobacterium Micromonospora sp. MPMI6T.</title>
        <authorList>
            <person name="Evv R."/>
            <person name="Podile A.R."/>
        </authorList>
    </citation>
    <scope>NUCLEOTIDE SEQUENCE [LARGE SCALE GENOMIC DNA]</scope>
    <source>
        <strain evidence="2 3">MPMI6</strain>
    </source>
</reference>
<dbReference type="PANTHER" id="PTHR43591:SF24">
    <property type="entry name" value="2-METHOXY-6-POLYPRENYL-1,4-BENZOQUINOL METHYLASE, MITOCHONDRIAL"/>
    <property type="match status" value="1"/>
</dbReference>
<comment type="caution">
    <text evidence="2">The sequence shown here is derived from an EMBL/GenBank/DDBJ whole genome shotgun (WGS) entry which is preliminary data.</text>
</comment>
<dbReference type="Proteomes" id="UP000823521">
    <property type="component" value="Unassembled WGS sequence"/>
</dbReference>
<dbReference type="Gene3D" id="3.40.50.150">
    <property type="entry name" value="Vaccinia Virus protein VP39"/>
    <property type="match status" value="1"/>
</dbReference>
<gene>
    <name evidence="2" type="ORF">GSF22_32240</name>
</gene>
<accession>A0ABS3W1R0</accession>
<dbReference type="RefSeq" id="WP_208817704.1">
    <property type="nucleotide sequence ID" value="NZ_WVUH01000537.1"/>
</dbReference>
<keyword evidence="2" id="KW-0489">Methyltransferase</keyword>
<feature type="domain" description="Methyltransferase type 11" evidence="1">
    <location>
        <begin position="45"/>
        <end position="131"/>
    </location>
</feature>
<dbReference type="InterPro" id="IPR029063">
    <property type="entry name" value="SAM-dependent_MTases_sf"/>
</dbReference>
<dbReference type="GO" id="GO:0008168">
    <property type="term" value="F:methyltransferase activity"/>
    <property type="evidence" value="ECO:0007669"/>
    <property type="project" value="UniProtKB-KW"/>
</dbReference>
<dbReference type="GO" id="GO:0032259">
    <property type="term" value="P:methylation"/>
    <property type="evidence" value="ECO:0007669"/>
    <property type="project" value="UniProtKB-KW"/>
</dbReference>
<dbReference type="SUPFAM" id="SSF53335">
    <property type="entry name" value="S-adenosyl-L-methionine-dependent methyltransferases"/>
    <property type="match status" value="1"/>
</dbReference>
<protein>
    <submittedName>
        <fullName evidence="2">Methyltransferase domain-containing protein</fullName>
    </submittedName>
</protein>
<keyword evidence="3" id="KW-1185">Reference proteome</keyword>
<sequence length="243" mass="26630">MALIAYDDENAAAYAANRYLSRGGLPHWRAAIERHLAPRPGLRVLDLGAGTGLWARAFVDWYGVEVVAVEPSAPMRSFSTYPATVAGDADALPFAAETLDAAWLSSVVQHLPDLASAAAELRRVLRPGAPVLIRSVFPGRAAEVTLFRYFPAALRVVEERFPSVEQVCAAFAEVGFKQVELEPVRQVIAPNLRVVAAGLRRQAHSPLLLISDDEYREGLDRMWQATRAHRGPVVESLDLLVLR</sequence>
<evidence type="ECO:0000313" key="3">
    <source>
        <dbReference type="Proteomes" id="UP000823521"/>
    </source>
</evidence>
<dbReference type="PANTHER" id="PTHR43591">
    <property type="entry name" value="METHYLTRANSFERASE"/>
    <property type="match status" value="1"/>
</dbReference>
<evidence type="ECO:0000313" key="2">
    <source>
        <dbReference type="EMBL" id="MBO4210628.1"/>
    </source>
</evidence>
<dbReference type="CDD" id="cd02440">
    <property type="entry name" value="AdoMet_MTases"/>
    <property type="match status" value="1"/>
</dbReference>
<dbReference type="Pfam" id="PF08241">
    <property type="entry name" value="Methyltransf_11"/>
    <property type="match status" value="1"/>
</dbReference>